<keyword evidence="2" id="KW-1185">Reference proteome</keyword>
<sequence>MGRHTALDYLIVLRGLEVIKNSKQLRKNIADALKSMKF</sequence>
<gene>
    <name evidence="1" type="ORF">SACC_29810</name>
</gene>
<evidence type="ECO:0000313" key="2">
    <source>
        <dbReference type="Proteomes" id="UP001319921"/>
    </source>
</evidence>
<dbReference type="EMBL" id="AP025226">
    <property type="protein sequence ID" value="BDB99964.1"/>
    <property type="molecule type" value="Genomic_DNA"/>
</dbReference>
<evidence type="ECO:0000313" key="1">
    <source>
        <dbReference type="EMBL" id="BDB99964.1"/>
    </source>
</evidence>
<dbReference type="Proteomes" id="UP001319921">
    <property type="component" value="Chromosome"/>
</dbReference>
<name>A0AAQ4CVY3_9CREN</name>
<dbReference type="KEGG" id="scas:SACC_29810"/>
<organism evidence="1 2">
    <name type="scientific">Saccharolobus caldissimus</name>
    <dbReference type="NCBI Taxonomy" id="1702097"/>
    <lineage>
        <taxon>Archaea</taxon>
        <taxon>Thermoproteota</taxon>
        <taxon>Thermoprotei</taxon>
        <taxon>Sulfolobales</taxon>
        <taxon>Sulfolobaceae</taxon>
        <taxon>Saccharolobus</taxon>
    </lineage>
</organism>
<accession>A0AAQ4CVY3</accession>
<dbReference type="AlphaFoldDB" id="A0AAQ4CVY3"/>
<reference evidence="1 2" key="1">
    <citation type="journal article" date="2022" name="Microbiol. Resour. Announc.">
        <title>Complete Genome Sequence of the Hyperthermophilic and Acidophilic Archaeon Saccharolobus caldissimus Strain HS-3T.</title>
        <authorList>
            <person name="Sakai H.D."/>
            <person name="Kurosawa N."/>
        </authorList>
    </citation>
    <scope>NUCLEOTIDE SEQUENCE [LARGE SCALE GENOMIC DNA]</scope>
    <source>
        <strain evidence="1 2">JCM32116</strain>
    </source>
</reference>
<protein>
    <submittedName>
        <fullName evidence="1">Uncharacterized protein</fullName>
    </submittedName>
</protein>
<proteinExistence type="predicted"/>